<feature type="region of interest" description="Disordered" evidence="1">
    <location>
        <begin position="26"/>
        <end position="45"/>
    </location>
</feature>
<dbReference type="AlphaFoldDB" id="A0A8B9A6Z0"/>
<dbReference type="OrthoDB" id="768076at2759"/>
<dbReference type="SMART" id="SM00355">
    <property type="entry name" value="ZnF_C2H2"/>
    <property type="match status" value="2"/>
</dbReference>
<reference evidence="4" key="1">
    <citation type="journal article" date="2019" name="Nat. Commun.">
        <title>Genome-wide association mapping of date palm fruit traits.</title>
        <authorList>
            <person name="Hazzouri K.M."/>
            <person name="Gros-Balthazard M."/>
            <person name="Flowers J.M."/>
            <person name="Copetti D."/>
            <person name="Lemansour A."/>
            <person name="Lebrun M."/>
            <person name="Masmoudi K."/>
            <person name="Ferrand S."/>
            <person name="Dhar M.I."/>
            <person name="Fresquez Z.A."/>
            <person name="Rosas U."/>
            <person name="Zhang J."/>
            <person name="Talag J."/>
            <person name="Lee S."/>
            <person name="Kudrna D."/>
            <person name="Powell R.F."/>
            <person name="Leitch I.J."/>
            <person name="Krueger R.R."/>
            <person name="Wing R.A."/>
            <person name="Amiri K.M.A."/>
            <person name="Purugganan M.D."/>
        </authorList>
    </citation>
    <scope>NUCLEOTIDE SEQUENCE [LARGE SCALE GENOMIC DNA]</scope>
    <source>
        <strain evidence="4">cv. Khalas</strain>
    </source>
</reference>
<feature type="region of interest" description="Disordered" evidence="1">
    <location>
        <begin position="329"/>
        <end position="369"/>
    </location>
</feature>
<dbReference type="InterPro" id="IPR036236">
    <property type="entry name" value="Znf_C2H2_sf"/>
</dbReference>
<dbReference type="Gene3D" id="3.30.160.60">
    <property type="entry name" value="Classic Zinc Finger"/>
    <property type="match status" value="2"/>
</dbReference>
<dbReference type="Proteomes" id="UP000228380">
    <property type="component" value="Chromosome 1"/>
</dbReference>
<dbReference type="SMART" id="SM00451">
    <property type="entry name" value="ZnF_U1"/>
    <property type="match status" value="2"/>
</dbReference>
<keyword evidence="4" id="KW-1185">Reference proteome</keyword>
<evidence type="ECO:0000256" key="1">
    <source>
        <dbReference type="SAM" id="MobiDB-lite"/>
    </source>
</evidence>
<feature type="domain" description="U1-type" evidence="3">
    <location>
        <begin position="274"/>
        <end position="308"/>
    </location>
</feature>
<dbReference type="InterPro" id="IPR003604">
    <property type="entry name" value="Matrin/U1-like-C_Znf_C2H2"/>
</dbReference>
<dbReference type="PANTHER" id="PTHR47487">
    <property type="entry name" value="OS06G0651300 PROTEIN-RELATED"/>
    <property type="match status" value="1"/>
</dbReference>
<dbReference type="InterPro" id="IPR013087">
    <property type="entry name" value="Znf_C2H2_type"/>
</dbReference>
<dbReference type="Pfam" id="PF12874">
    <property type="entry name" value="zf-met"/>
    <property type="match status" value="2"/>
</dbReference>
<proteinExistence type="predicted"/>
<feature type="compositionally biased region" description="Basic and acidic residues" evidence="1">
    <location>
        <begin position="427"/>
        <end position="438"/>
    </location>
</feature>
<dbReference type="GO" id="GO:0003676">
    <property type="term" value="F:nucleic acid binding"/>
    <property type="evidence" value="ECO:0007669"/>
    <property type="project" value="InterPro"/>
</dbReference>
<evidence type="ECO:0000313" key="5">
    <source>
        <dbReference type="RefSeq" id="XP_038982425.1"/>
    </source>
</evidence>
<dbReference type="KEGG" id="pda:120103844"/>
<reference evidence="5" key="2">
    <citation type="submission" date="2025-08" db="UniProtKB">
        <authorList>
            <consortium name="RefSeq"/>
        </authorList>
    </citation>
    <scope>IDENTIFICATION</scope>
    <source>
        <tissue evidence="5">Young leaves</tissue>
    </source>
</reference>
<dbReference type="GO" id="GO:0008270">
    <property type="term" value="F:zinc ion binding"/>
    <property type="evidence" value="ECO:0007669"/>
    <property type="project" value="InterPro"/>
</dbReference>
<dbReference type="PANTHER" id="PTHR47487:SF8">
    <property type="entry name" value="OS08G0270900 PROTEIN"/>
    <property type="match status" value="1"/>
</dbReference>
<feature type="domain" description="C2H2-type" evidence="2">
    <location>
        <begin position="277"/>
        <end position="301"/>
    </location>
</feature>
<protein>
    <submittedName>
        <fullName evidence="5">Uncharacterized protein LOC120103844</fullName>
    </submittedName>
</protein>
<gene>
    <name evidence="5" type="primary">LOC120103844</name>
</gene>
<dbReference type="SUPFAM" id="SSF57667">
    <property type="entry name" value="beta-beta-alpha zinc fingers"/>
    <property type="match status" value="2"/>
</dbReference>
<sequence>MEPSLPSHSSKSLPFPFPSSLRARVLPTPSDTEPLLSFSSLPNPNPIRRSFADVSASVPMDYGYRAAEDSNPLLFSSTSSSASTTTNSYFTEQALRAGYIDVGGDIRRGDFMQPITSREVLQRELQKERIREELIARDISRRRILEEEVRRELELERAMAVRRLQPERYSSVAGARVHPEAGLERGMQIGLEARIVDRFGPPRVLMSPEDRVHEWSPPPPLPPEPVVRRKLLLPQQQPEVSHFRKITPSKPKLSGMKRKSVAVTGGSELPRPSKKEWSCALCQVSATSKQGLDEHLEGKKHKANLEALVEGKKPKATEAPLGANKIRRTKKAVGSTSVTKVTGKSLPTEGASTNGPVKNQREDKKQQTVQKKSYRCDLCKVKCNSEVMLASHLGGKKHIAQLEESEKDGKPRMPARAGKKVKVNQTAKREEAKEENKKANNNKEPQNTEVAEVAKLND</sequence>
<feature type="region of interest" description="Disordered" evidence="1">
    <location>
        <begin position="401"/>
        <end position="458"/>
    </location>
</feature>
<organism evidence="4 5">
    <name type="scientific">Phoenix dactylifera</name>
    <name type="common">Date palm</name>
    <dbReference type="NCBI Taxonomy" id="42345"/>
    <lineage>
        <taxon>Eukaryota</taxon>
        <taxon>Viridiplantae</taxon>
        <taxon>Streptophyta</taxon>
        <taxon>Embryophyta</taxon>
        <taxon>Tracheophyta</taxon>
        <taxon>Spermatophyta</taxon>
        <taxon>Magnoliopsida</taxon>
        <taxon>Liliopsida</taxon>
        <taxon>Arecaceae</taxon>
        <taxon>Coryphoideae</taxon>
        <taxon>Phoeniceae</taxon>
        <taxon>Phoenix</taxon>
    </lineage>
</organism>
<dbReference type="RefSeq" id="XP_038982425.1">
    <property type="nucleotide sequence ID" value="XM_039126497.1"/>
</dbReference>
<evidence type="ECO:0000313" key="4">
    <source>
        <dbReference type="Proteomes" id="UP000228380"/>
    </source>
</evidence>
<name>A0A8B9A6Z0_PHODC</name>
<evidence type="ECO:0000259" key="2">
    <source>
        <dbReference type="SMART" id="SM00355"/>
    </source>
</evidence>
<feature type="domain" description="U1-type" evidence="3">
    <location>
        <begin position="371"/>
        <end position="405"/>
    </location>
</feature>
<dbReference type="GeneID" id="120103844"/>
<feature type="domain" description="C2H2-type" evidence="2">
    <location>
        <begin position="374"/>
        <end position="398"/>
    </location>
</feature>
<evidence type="ECO:0000259" key="3">
    <source>
        <dbReference type="SMART" id="SM00451"/>
    </source>
</evidence>
<accession>A0A8B9A6Z0</accession>